<proteinExistence type="inferred from homology"/>
<dbReference type="PANTHER" id="PTHR10073:SF47">
    <property type="entry name" value="DNA MISMATCH REPAIR PROTEIN MLH3"/>
    <property type="match status" value="1"/>
</dbReference>
<dbReference type="InterPro" id="IPR036890">
    <property type="entry name" value="HATPase_C_sf"/>
</dbReference>
<dbReference type="RefSeq" id="XP_062623800.1">
    <property type="nucleotide sequence ID" value="XM_062767816.1"/>
</dbReference>
<gene>
    <name evidence="6" type="primary">MLH3_1</name>
    <name evidence="6" type="ORF">LOC62_01G001335</name>
</gene>
<evidence type="ECO:0000259" key="4">
    <source>
        <dbReference type="SMART" id="SM00853"/>
    </source>
</evidence>
<dbReference type="GO" id="GO:0006298">
    <property type="term" value="P:mismatch repair"/>
    <property type="evidence" value="ECO:0007669"/>
    <property type="project" value="InterPro"/>
</dbReference>
<dbReference type="RefSeq" id="XP_062623799.1">
    <property type="nucleotide sequence ID" value="XM_062767815.1"/>
</dbReference>
<reference evidence="6" key="1">
    <citation type="submission" date="2023-10" db="EMBL/GenBank/DDBJ databases">
        <authorList>
            <person name="Noh H."/>
        </authorList>
    </citation>
    <scope>NUCLEOTIDE SEQUENCE</scope>
    <source>
        <strain evidence="6">DUCC4014</strain>
    </source>
</reference>
<dbReference type="InterPro" id="IPR038973">
    <property type="entry name" value="MutL/Mlh/Pms-like"/>
</dbReference>
<dbReference type="SUPFAM" id="SSF54211">
    <property type="entry name" value="Ribosomal protein S5 domain 2-like"/>
    <property type="match status" value="1"/>
</dbReference>
<dbReference type="InterPro" id="IPR014762">
    <property type="entry name" value="DNA_mismatch_repair_CS"/>
</dbReference>
<feature type="region of interest" description="Disordered" evidence="3">
    <location>
        <begin position="371"/>
        <end position="427"/>
    </location>
</feature>
<dbReference type="GeneID" id="87804591"/>
<sequence length="737" mass="79803">MSRRSTRRSDAAAATTAAAINHLSAQTSATLRSSLVIPTLAQILSELAQNSLDAGAKRIDVWINVAPGDESLRVQDDGVGMSREQLGRIGERYVTSKGSATSVLGDTYGFRGEALASIGALCLLEVTSRAAKADTFARVIKNGNIIYTGKARDTVTSQHGTTVSVRDVFAAVPVRQAALGSGALTACRKVLETLALAWPAVAWSLWEERPSGARKVLGLRPAKNSLGMFKAVYGSAGVEKVQSVRVSSGQWRVDGFISLEGAVTKAHQHLYVNGFPLDTASELHLAIARRFASSAFATTAGDWDERPQTNRASPRRPERYPIYVLNVTVPPEGVDATYDPKKRQHGYRDAGRLTAFVVTVADEFLQRAGFGRREAPSERTPTKGSPLVPAKRRAEEGSERIATRLFSSRAAPDTASPEPVDDTNDPFGRRWIRDIVTQPAPNVFPVGRGQRGIPPADDGDAGPDDNPLEDDDNPTLLTTALRGPLSDVTFSHDSLADAVVLGQVDRKFICCVLRAETPTHEPTAALVILDQHAADERAAVEGIMDELCAGFAGDTMAVTDVELRVVLTREEAAVLESTAARRILRRWGIGLGEVMSGEYVQVDVTCVPALLERLARKDTAELTRLLKLYLPELGERGAEIDAVVAGLDGDARARVQALMPREMVELANSKACRGAIMFEDKLDAEQSARLVARLADTRTPWVCAHGRPTFVPACAWPSDKKNYKRPIDWAKWKHNVL</sequence>
<protein>
    <submittedName>
        <fullName evidence="6">DNA mismatch repair protein MLH3</fullName>
    </submittedName>
</protein>
<dbReference type="PANTHER" id="PTHR10073">
    <property type="entry name" value="DNA MISMATCH REPAIR PROTEIN MLH, PMS, MUTL"/>
    <property type="match status" value="1"/>
</dbReference>
<feature type="compositionally biased region" description="Basic and acidic residues" evidence="3">
    <location>
        <begin position="371"/>
        <end position="381"/>
    </location>
</feature>
<dbReference type="Pfam" id="PF13589">
    <property type="entry name" value="HATPase_c_3"/>
    <property type="match status" value="1"/>
</dbReference>
<name>A0AAF0Y6N8_9TREE</name>
<feature type="compositionally biased region" description="Basic and acidic residues" evidence="3">
    <location>
        <begin position="392"/>
        <end position="402"/>
    </location>
</feature>
<accession>A0AAF0Y6N8</accession>
<dbReference type="GO" id="GO:0005524">
    <property type="term" value="F:ATP binding"/>
    <property type="evidence" value="ECO:0007669"/>
    <property type="project" value="InterPro"/>
</dbReference>
<evidence type="ECO:0000256" key="3">
    <source>
        <dbReference type="SAM" id="MobiDB-lite"/>
    </source>
</evidence>
<dbReference type="InterPro" id="IPR042121">
    <property type="entry name" value="MutL_C_regsub"/>
</dbReference>
<comment type="similarity">
    <text evidence="1">Belongs to the DNA mismatch repair MutL/HexB family.</text>
</comment>
<dbReference type="SMART" id="SM00853">
    <property type="entry name" value="MutL_C"/>
    <property type="match status" value="1"/>
</dbReference>
<dbReference type="GO" id="GO:0016887">
    <property type="term" value="F:ATP hydrolysis activity"/>
    <property type="evidence" value="ECO:0007669"/>
    <property type="project" value="InterPro"/>
</dbReference>
<organism evidence="6 7">
    <name type="scientific">Vanrija pseudolonga</name>
    <dbReference type="NCBI Taxonomy" id="143232"/>
    <lineage>
        <taxon>Eukaryota</taxon>
        <taxon>Fungi</taxon>
        <taxon>Dikarya</taxon>
        <taxon>Basidiomycota</taxon>
        <taxon>Agaricomycotina</taxon>
        <taxon>Tremellomycetes</taxon>
        <taxon>Trichosporonales</taxon>
        <taxon>Trichosporonaceae</taxon>
        <taxon>Vanrija</taxon>
    </lineage>
</organism>
<dbReference type="Gene3D" id="3.30.1370.100">
    <property type="entry name" value="MutL, C-terminal domain, regulatory subdomain"/>
    <property type="match status" value="1"/>
</dbReference>
<evidence type="ECO:0000313" key="7">
    <source>
        <dbReference type="Proteomes" id="UP000827549"/>
    </source>
</evidence>
<feature type="compositionally biased region" description="Acidic residues" evidence="3">
    <location>
        <begin position="457"/>
        <end position="473"/>
    </location>
</feature>
<feature type="domain" description="DNA mismatch repair protein S5" evidence="5">
    <location>
        <begin position="229"/>
        <end position="366"/>
    </location>
</feature>
<dbReference type="AlphaFoldDB" id="A0AAF0Y6N8"/>
<dbReference type="EMBL" id="CP086714">
    <property type="protein sequence ID" value="WOO77768.1"/>
    <property type="molecule type" value="Genomic_DNA"/>
</dbReference>
<dbReference type="Gene3D" id="3.30.230.10">
    <property type="match status" value="1"/>
</dbReference>
<keyword evidence="7" id="KW-1185">Reference proteome</keyword>
<evidence type="ECO:0000256" key="2">
    <source>
        <dbReference type="ARBA" id="ARBA00022763"/>
    </source>
</evidence>
<dbReference type="GO" id="GO:0032300">
    <property type="term" value="C:mismatch repair complex"/>
    <property type="evidence" value="ECO:0007669"/>
    <property type="project" value="InterPro"/>
</dbReference>
<dbReference type="Proteomes" id="UP000827549">
    <property type="component" value="Chromosome 1"/>
</dbReference>
<feature type="region of interest" description="Disordered" evidence="3">
    <location>
        <begin position="440"/>
        <end position="473"/>
    </location>
</feature>
<evidence type="ECO:0000313" key="6">
    <source>
        <dbReference type="EMBL" id="WOO77768.1"/>
    </source>
</evidence>
<dbReference type="InterPro" id="IPR014721">
    <property type="entry name" value="Ribsml_uS5_D2-typ_fold_subgr"/>
</dbReference>
<evidence type="ECO:0000256" key="1">
    <source>
        <dbReference type="ARBA" id="ARBA00006082"/>
    </source>
</evidence>
<dbReference type="InterPro" id="IPR014790">
    <property type="entry name" value="MutL_C"/>
</dbReference>
<dbReference type="Gene3D" id="3.30.1540.20">
    <property type="entry name" value="MutL, C-terminal domain, dimerisation subdomain"/>
    <property type="match status" value="1"/>
</dbReference>
<dbReference type="SUPFAM" id="SSF118116">
    <property type="entry name" value="DNA mismatch repair protein MutL"/>
    <property type="match status" value="1"/>
</dbReference>
<dbReference type="EMBL" id="CP086714">
    <property type="protein sequence ID" value="WOO77767.1"/>
    <property type="molecule type" value="Genomic_DNA"/>
</dbReference>
<dbReference type="GO" id="GO:0061982">
    <property type="term" value="P:meiosis I cell cycle process"/>
    <property type="evidence" value="ECO:0007669"/>
    <property type="project" value="UniProtKB-ARBA"/>
</dbReference>
<dbReference type="SMART" id="SM01340">
    <property type="entry name" value="DNA_mis_repair"/>
    <property type="match status" value="1"/>
</dbReference>
<evidence type="ECO:0000259" key="5">
    <source>
        <dbReference type="SMART" id="SM01340"/>
    </source>
</evidence>
<dbReference type="InterPro" id="IPR037198">
    <property type="entry name" value="MutL_C_sf"/>
</dbReference>
<dbReference type="InterPro" id="IPR042120">
    <property type="entry name" value="MutL_C_dimsub"/>
</dbReference>
<dbReference type="InterPro" id="IPR013507">
    <property type="entry name" value="DNA_mismatch_S5_2-like"/>
</dbReference>
<dbReference type="Gene3D" id="3.30.565.10">
    <property type="entry name" value="Histidine kinase-like ATPase, C-terminal domain"/>
    <property type="match status" value="1"/>
</dbReference>
<keyword evidence="2" id="KW-0227">DNA damage</keyword>
<dbReference type="InterPro" id="IPR020568">
    <property type="entry name" value="Ribosomal_Su5_D2-typ_SF"/>
</dbReference>
<dbReference type="SUPFAM" id="SSF55874">
    <property type="entry name" value="ATPase domain of HSP90 chaperone/DNA topoisomerase II/histidine kinase"/>
    <property type="match status" value="1"/>
</dbReference>
<feature type="domain" description="MutL C-terminal dimerisation" evidence="4">
    <location>
        <begin position="500"/>
        <end position="682"/>
    </location>
</feature>
<dbReference type="GO" id="GO:0140664">
    <property type="term" value="F:ATP-dependent DNA damage sensor activity"/>
    <property type="evidence" value="ECO:0007669"/>
    <property type="project" value="InterPro"/>
</dbReference>
<dbReference type="GO" id="GO:0030983">
    <property type="term" value="F:mismatched DNA binding"/>
    <property type="evidence" value="ECO:0007669"/>
    <property type="project" value="InterPro"/>
</dbReference>
<dbReference type="PROSITE" id="PS00058">
    <property type="entry name" value="DNA_MISMATCH_REPAIR_1"/>
    <property type="match status" value="1"/>
</dbReference>